<dbReference type="PRINTS" id="PR00133">
    <property type="entry name" value="GLHYDRLASE3"/>
</dbReference>
<feature type="chain" id="PRO_5040963665" description="Probable beta-glucosidase G" evidence="19">
    <location>
        <begin position="21"/>
        <end position="819"/>
    </location>
</feature>
<comment type="pathway">
    <text evidence="3">Glycan metabolism; cellulose degradation.</text>
</comment>
<evidence type="ECO:0000256" key="12">
    <source>
        <dbReference type="ARBA" id="ARBA00023295"/>
    </source>
</evidence>
<proteinExistence type="inferred from homology"/>
<dbReference type="Gene3D" id="3.20.20.300">
    <property type="entry name" value="Glycoside hydrolase, family 3, N-terminal domain"/>
    <property type="match status" value="1"/>
</dbReference>
<comment type="similarity">
    <text evidence="4">Belongs to the glycosyl hydrolase 3 family.</text>
</comment>
<reference evidence="21" key="1">
    <citation type="submission" date="2022-11" db="EMBL/GenBank/DDBJ databases">
        <authorList>
            <person name="Petersen C."/>
        </authorList>
    </citation>
    <scope>NUCLEOTIDE SEQUENCE</scope>
    <source>
        <strain evidence="21">IBT 30069</strain>
    </source>
</reference>
<evidence type="ECO:0000256" key="2">
    <source>
        <dbReference type="ARBA" id="ARBA00004613"/>
    </source>
</evidence>
<dbReference type="InterPro" id="IPR036962">
    <property type="entry name" value="Glyco_hydro_3_N_sf"/>
</dbReference>
<keyword evidence="8" id="KW-0378">Hydrolase</keyword>
<evidence type="ECO:0000313" key="21">
    <source>
        <dbReference type="EMBL" id="KAJ5113279.1"/>
    </source>
</evidence>
<dbReference type="Pfam" id="PF14310">
    <property type="entry name" value="Fn3-like"/>
    <property type="match status" value="1"/>
</dbReference>
<dbReference type="Pfam" id="PF01915">
    <property type="entry name" value="Glyco_hydro_3_C"/>
    <property type="match status" value="1"/>
</dbReference>
<evidence type="ECO:0000256" key="9">
    <source>
        <dbReference type="ARBA" id="ARBA00023001"/>
    </source>
</evidence>
<evidence type="ECO:0000259" key="20">
    <source>
        <dbReference type="SMART" id="SM01217"/>
    </source>
</evidence>
<dbReference type="AlphaFoldDB" id="A0A9W9KNG3"/>
<organism evidence="21 22">
    <name type="scientific">Penicillium angulare</name>
    <dbReference type="NCBI Taxonomy" id="116970"/>
    <lineage>
        <taxon>Eukaryota</taxon>
        <taxon>Fungi</taxon>
        <taxon>Dikarya</taxon>
        <taxon>Ascomycota</taxon>
        <taxon>Pezizomycotina</taxon>
        <taxon>Eurotiomycetes</taxon>
        <taxon>Eurotiomycetidae</taxon>
        <taxon>Eurotiales</taxon>
        <taxon>Aspergillaceae</taxon>
        <taxon>Penicillium</taxon>
    </lineage>
</organism>
<evidence type="ECO:0000256" key="16">
    <source>
        <dbReference type="ARBA" id="ARBA00041276"/>
    </source>
</evidence>
<dbReference type="InterPro" id="IPR002772">
    <property type="entry name" value="Glyco_hydro_3_C"/>
</dbReference>
<keyword evidence="13" id="KW-0624">Polysaccharide degradation</keyword>
<dbReference type="GO" id="GO:0030245">
    <property type="term" value="P:cellulose catabolic process"/>
    <property type="evidence" value="ECO:0007669"/>
    <property type="project" value="UniProtKB-KW"/>
</dbReference>
<comment type="function">
    <text evidence="14">Beta-glucosidases are one of a number of cellulolytic enzymes involved in the degradation of cellulosic biomass. Catalyzes the last step releasing glucose from the inhibitory cellobiose.</text>
</comment>
<keyword evidence="22" id="KW-1185">Reference proteome</keyword>
<evidence type="ECO:0000256" key="17">
    <source>
        <dbReference type="ARBA" id="ARBA00041601"/>
    </source>
</evidence>
<dbReference type="FunFam" id="2.60.40.10:FF:000757">
    <property type="entry name" value="Beta-glucosidase G"/>
    <property type="match status" value="1"/>
</dbReference>
<keyword evidence="6" id="KW-0964">Secreted</keyword>
<dbReference type="Gene3D" id="2.60.40.10">
    <property type="entry name" value="Immunoglobulins"/>
    <property type="match status" value="1"/>
</dbReference>
<evidence type="ECO:0000256" key="6">
    <source>
        <dbReference type="ARBA" id="ARBA00022525"/>
    </source>
</evidence>
<evidence type="ECO:0000256" key="5">
    <source>
        <dbReference type="ARBA" id="ARBA00012744"/>
    </source>
</evidence>
<dbReference type="PANTHER" id="PTHR42715">
    <property type="entry name" value="BETA-GLUCOSIDASE"/>
    <property type="match status" value="1"/>
</dbReference>
<dbReference type="InterPro" id="IPR017853">
    <property type="entry name" value="GH"/>
</dbReference>
<dbReference type="SUPFAM" id="SSF52279">
    <property type="entry name" value="Beta-D-glucan exohydrolase, C-terminal domain"/>
    <property type="match status" value="1"/>
</dbReference>
<evidence type="ECO:0000256" key="14">
    <source>
        <dbReference type="ARBA" id="ARBA00024983"/>
    </source>
</evidence>
<dbReference type="InterPro" id="IPR013783">
    <property type="entry name" value="Ig-like_fold"/>
</dbReference>
<accession>A0A9W9KNG3</accession>
<evidence type="ECO:0000313" key="22">
    <source>
        <dbReference type="Proteomes" id="UP001149165"/>
    </source>
</evidence>
<keyword evidence="10" id="KW-0325">Glycoprotein</keyword>
<evidence type="ECO:0000256" key="4">
    <source>
        <dbReference type="ARBA" id="ARBA00005336"/>
    </source>
</evidence>
<dbReference type="EC" id="3.2.1.21" evidence="5"/>
<evidence type="ECO:0000256" key="19">
    <source>
        <dbReference type="SAM" id="SignalP"/>
    </source>
</evidence>
<dbReference type="PANTHER" id="PTHR42715:SF12">
    <property type="entry name" value="BETA-GLUCOSIDASE G-RELATED"/>
    <property type="match status" value="1"/>
</dbReference>
<name>A0A9W9KNG3_9EURO</name>
<evidence type="ECO:0000256" key="8">
    <source>
        <dbReference type="ARBA" id="ARBA00022801"/>
    </source>
</evidence>
<evidence type="ECO:0000256" key="18">
    <source>
        <dbReference type="ARBA" id="ARBA00041808"/>
    </source>
</evidence>
<evidence type="ECO:0000256" key="1">
    <source>
        <dbReference type="ARBA" id="ARBA00000448"/>
    </source>
</evidence>
<evidence type="ECO:0000256" key="7">
    <source>
        <dbReference type="ARBA" id="ARBA00022729"/>
    </source>
</evidence>
<dbReference type="InterPro" id="IPR001764">
    <property type="entry name" value="Glyco_hydro_3_N"/>
</dbReference>
<feature type="domain" description="Fibronectin type III-like" evidence="20">
    <location>
        <begin position="734"/>
        <end position="805"/>
    </location>
</feature>
<comment type="subcellular location">
    <subcellularLocation>
        <location evidence="2">Secreted</location>
    </subcellularLocation>
</comment>
<dbReference type="SMART" id="SM01217">
    <property type="entry name" value="Fn3_like"/>
    <property type="match status" value="1"/>
</dbReference>
<keyword evidence="12" id="KW-0326">Glycosidase</keyword>
<dbReference type="InterPro" id="IPR050288">
    <property type="entry name" value="Cellulose_deg_GH3"/>
</dbReference>
<dbReference type="Proteomes" id="UP001149165">
    <property type="component" value="Unassembled WGS sequence"/>
</dbReference>
<dbReference type="GO" id="GO:0008422">
    <property type="term" value="F:beta-glucosidase activity"/>
    <property type="evidence" value="ECO:0007669"/>
    <property type="project" value="UniProtKB-EC"/>
</dbReference>
<dbReference type="Gene3D" id="3.40.50.1700">
    <property type="entry name" value="Glycoside hydrolase family 3 C-terminal domain"/>
    <property type="match status" value="1"/>
</dbReference>
<evidence type="ECO:0000256" key="3">
    <source>
        <dbReference type="ARBA" id="ARBA00004987"/>
    </source>
</evidence>
<gene>
    <name evidence="21" type="ORF">N7456_001813</name>
</gene>
<dbReference type="OrthoDB" id="416222at2759"/>
<dbReference type="InterPro" id="IPR036881">
    <property type="entry name" value="Glyco_hydro_3_C_sf"/>
</dbReference>
<protein>
    <recommendedName>
        <fullName evidence="15">Probable beta-glucosidase G</fullName>
        <ecNumber evidence="5">3.2.1.21</ecNumber>
    </recommendedName>
    <alternativeName>
        <fullName evidence="16">Beta-D-glucoside glucohydrolase G</fullName>
    </alternativeName>
    <alternativeName>
        <fullName evidence="17">Cellobiase G</fullName>
    </alternativeName>
    <alternativeName>
        <fullName evidence="18">Gentiobiase G</fullName>
    </alternativeName>
</protein>
<evidence type="ECO:0000256" key="10">
    <source>
        <dbReference type="ARBA" id="ARBA00023180"/>
    </source>
</evidence>
<dbReference type="SUPFAM" id="SSF51445">
    <property type="entry name" value="(Trans)glycosidases"/>
    <property type="match status" value="1"/>
</dbReference>
<keyword evidence="11" id="KW-0119">Carbohydrate metabolism</keyword>
<sequence>MLSPPSLLGALLLLAAPSLGSDVCQAPPIDHPGTAFSYVQPENTTILSTYGHSPAVYPSPKINGTGGWETAMHKAKQFVNKLTSEEKAWMATGVPGPCVGNVLPIPRLNFSGLCLQNGPQCIEEGSYSSVFVSGVSAAASWDRKLLYERANALAEEHKAKGSHVILGPIGGPLGRSPYNGRTWEGFAADPYLTGVCMEETILGMQDAGVQANAKHFIAYEQETQRNPTYAPDANATTYIQDSVSSNLDDRTMHEIYMWPFANAVRARVGSAMCSYNRVNGSHSCQNSYVLNHLLKTELGFQGYVMSDWGATHSGVASIESGMDMTMPGGFTVYGELWTEGSFFGKNLTEAINNGTVSTDRLDDMILRIMTPYFLLGQDKNYPSVDASVGPLNVDSPVDTWQYKWNFTGPTNRDVRGNHSIMIREHGSASTVLLKNEKNALPLRKPRNIIIAGNDAGPLTQGQDTLGDFEYGVLANSGSSGACRFSYLSNPLEAISARARKDGTLVQSYLNNTQIVETGLSSLAIPQQPDACLVFLKSYSAEGEDRSFLELDWNANAVVEAVAKFCNNTIVVTNSGGINTMPFADNENVTAILAQHYAGEETGNAITDVLYGDVNPSAKLPYVIAYNESDYNAPLTTDVKTNGTWDWQSWFDEELEVGYRYFDAHNIPVRYEFGYGLSYTTYGLKSLKAKTMAPKNITALPKKQPVQPGGNPALWETVYTLEAEVSNTGHVSGYAIPQLYVEFPSSTPAGTPPSQLRGFDKVWLRPGQKKTVSFDLMRRDVSYWDVVAQDWRIPTGKFSFKAGFSSRDFRSTLNTTLVAA</sequence>
<dbReference type="FunFam" id="3.20.20.300:FF:000002">
    <property type="entry name" value="Probable beta-glucosidase"/>
    <property type="match status" value="1"/>
</dbReference>
<dbReference type="Pfam" id="PF00933">
    <property type="entry name" value="Glyco_hydro_3"/>
    <property type="match status" value="1"/>
</dbReference>
<keyword evidence="7 19" id="KW-0732">Signal</keyword>
<evidence type="ECO:0000256" key="15">
    <source>
        <dbReference type="ARBA" id="ARBA00039579"/>
    </source>
</evidence>
<feature type="signal peptide" evidence="19">
    <location>
        <begin position="1"/>
        <end position="20"/>
    </location>
</feature>
<dbReference type="InterPro" id="IPR026891">
    <property type="entry name" value="Fn3-like"/>
</dbReference>
<keyword evidence="9" id="KW-0136">Cellulose degradation</keyword>
<evidence type="ECO:0000256" key="11">
    <source>
        <dbReference type="ARBA" id="ARBA00023277"/>
    </source>
</evidence>
<comment type="caution">
    <text evidence="21">The sequence shown here is derived from an EMBL/GenBank/DDBJ whole genome shotgun (WGS) entry which is preliminary data.</text>
</comment>
<dbReference type="EMBL" id="JAPQKH010000002">
    <property type="protein sequence ID" value="KAJ5113279.1"/>
    <property type="molecule type" value="Genomic_DNA"/>
</dbReference>
<dbReference type="GO" id="GO:0005576">
    <property type="term" value="C:extracellular region"/>
    <property type="evidence" value="ECO:0007669"/>
    <property type="project" value="UniProtKB-SubCell"/>
</dbReference>
<comment type="catalytic activity">
    <reaction evidence="1">
        <text>Hydrolysis of terminal, non-reducing beta-D-glucosyl residues with release of beta-D-glucose.</text>
        <dbReference type="EC" id="3.2.1.21"/>
    </reaction>
</comment>
<evidence type="ECO:0000256" key="13">
    <source>
        <dbReference type="ARBA" id="ARBA00023326"/>
    </source>
</evidence>
<reference evidence="21" key="2">
    <citation type="journal article" date="2023" name="IMA Fungus">
        <title>Comparative genomic study of the Penicillium genus elucidates a diverse pangenome and 15 lateral gene transfer events.</title>
        <authorList>
            <person name="Petersen C."/>
            <person name="Sorensen T."/>
            <person name="Nielsen M.R."/>
            <person name="Sondergaard T.E."/>
            <person name="Sorensen J.L."/>
            <person name="Fitzpatrick D.A."/>
            <person name="Frisvad J.C."/>
            <person name="Nielsen K.L."/>
        </authorList>
    </citation>
    <scope>NUCLEOTIDE SEQUENCE</scope>
    <source>
        <strain evidence="21">IBT 30069</strain>
    </source>
</reference>